<gene>
    <name evidence="1" type="ORF">LCGC14_2310850</name>
</gene>
<dbReference type="EMBL" id="LAZR01032789">
    <property type="protein sequence ID" value="KKL49904.1"/>
    <property type="molecule type" value="Genomic_DNA"/>
</dbReference>
<organism evidence="1">
    <name type="scientific">marine sediment metagenome</name>
    <dbReference type="NCBI Taxonomy" id="412755"/>
    <lineage>
        <taxon>unclassified sequences</taxon>
        <taxon>metagenomes</taxon>
        <taxon>ecological metagenomes</taxon>
    </lineage>
</organism>
<sequence length="62" mass="6948">MIIGAQVYWIMEIGTILSAEEASTADGLWNSLDIIDKGEFNRKADLFNELLEKEQKDASSEV</sequence>
<name>A0A0F9CL75_9ZZZZ</name>
<reference evidence="1" key="1">
    <citation type="journal article" date="2015" name="Nature">
        <title>Complex archaea that bridge the gap between prokaryotes and eukaryotes.</title>
        <authorList>
            <person name="Spang A."/>
            <person name="Saw J.H."/>
            <person name="Jorgensen S.L."/>
            <person name="Zaremba-Niedzwiedzka K."/>
            <person name="Martijn J."/>
            <person name="Lind A.E."/>
            <person name="van Eijk R."/>
            <person name="Schleper C."/>
            <person name="Guy L."/>
            <person name="Ettema T.J."/>
        </authorList>
    </citation>
    <scope>NUCLEOTIDE SEQUENCE</scope>
</reference>
<accession>A0A0F9CL75</accession>
<protein>
    <submittedName>
        <fullName evidence="1">Uncharacterized protein</fullName>
    </submittedName>
</protein>
<evidence type="ECO:0000313" key="1">
    <source>
        <dbReference type="EMBL" id="KKL49904.1"/>
    </source>
</evidence>
<dbReference type="AlphaFoldDB" id="A0A0F9CL75"/>
<comment type="caution">
    <text evidence="1">The sequence shown here is derived from an EMBL/GenBank/DDBJ whole genome shotgun (WGS) entry which is preliminary data.</text>
</comment>
<proteinExistence type="predicted"/>